<evidence type="ECO:0000313" key="2">
    <source>
        <dbReference type="WBParaSite" id="L893_g5176.t1"/>
    </source>
</evidence>
<dbReference type="AlphaFoldDB" id="A0A1I8AFD7"/>
<evidence type="ECO:0000313" key="1">
    <source>
        <dbReference type="Proteomes" id="UP000095287"/>
    </source>
</evidence>
<accession>A0A1I8AFD7</accession>
<keyword evidence="1" id="KW-1185">Reference proteome</keyword>
<sequence length="305" mass="35059">MNTVPYAFCERVCDILATKKLDEAEKLSSYYGTLARIVQERTALYVCAVENGIYVTEYLSYTTRENVTSREEIDAVPKNHVCAATINFHDAGERQLSQEIVSRFPYSEHKFVLHLSSINPAWVDFACSLKRIGLGILEKLESSAIPLLRKLINNGTIFELLMKSEVCESETIEVLTPLFCQEQFQALHIGSLCGTPWETSAVHDILQFWSMHGEKMRGKWLTLMYSSGAVHDLETFLHQKSALGLEDALKVCSKEECHFIDKYYRHHNYHFKTPSCVYKFEDGEEDERRRLYISFECAPKEEPNS</sequence>
<protein>
    <submittedName>
        <fullName evidence="2">FBA_2 domain-containing protein</fullName>
    </submittedName>
</protein>
<name>A0A1I8AFD7_9BILA</name>
<organism evidence="1 2">
    <name type="scientific">Steinernema glaseri</name>
    <dbReference type="NCBI Taxonomy" id="37863"/>
    <lineage>
        <taxon>Eukaryota</taxon>
        <taxon>Metazoa</taxon>
        <taxon>Ecdysozoa</taxon>
        <taxon>Nematoda</taxon>
        <taxon>Chromadorea</taxon>
        <taxon>Rhabditida</taxon>
        <taxon>Tylenchina</taxon>
        <taxon>Panagrolaimomorpha</taxon>
        <taxon>Strongyloidoidea</taxon>
        <taxon>Steinernematidae</taxon>
        <taxon>Steinernema</taxon>
    </lineage>
</organism>
<dbReference type="Proteomes" id="UP000095287">
    <property type="component" value="Unplaced"/>
</dbReference>
<proteinExistence type="predicted"/>
<reference evidence="2" key="1">
    <citation type="submission" date="2016-11" db="UniProtKB">
        <authorList>
            <consortium name="WormBaseParasite"/>
        </authorList>
    </citation>
    <scope>IDENTIFICATION</scope>
</reference>
<dbReference type="WBParaSite" id="L893_g5176.t1">
    <property type="protein sequence ID" value="L893_g5176.t1"/>
    <property type="gene ID" value="L893_g5176"/>
</dbReference>